<keyword evidence="2" id="KW-0732">Signal</keyword>
<feature type="coiled-coil region" evidence="1">
    <location>
        <begin position="143"/>
        <end position="175"/>
    </location>
</feature>
<dbReference type="Pfam" id="PF08308">
    <property type="entry name" value="PEGA"/>
    <property type="match status" value="1"/>
</dbReference>
<dbReference type="PANTHER" id="PTHR23150">
    <property type="entry name" value="SULFATASE MODIFYING FACTOR 1, 2"/>
    <property type="match status" value="1"/>
</dbReference>
<keyword evidence="5" id="KW-0560">Oxidoreductase</keyword>
<name>A0ABM9A228_9VIBR</name>
<dbReference type="Gene3D" id="3.90.1580.10">
    <property type="entry name" value="paralog of FGE (formylglycine-generating enzyme)"/>
    <property type="match status" value="1"/>
</dbReference>
<dbReference type="Proteomes" id="UP000838748">
    <property type="component" value="Unassembled WGS sequence"/>
</dbReference>
<protein>
    <submittedName>
        <fullName evidence="5">Hercynine oxygenase</fullName>
        <ecNumber evidence="5">1.14.99.50</ecNumber>
    </submittedName>
</protein>
<dbReference type="InterPro" id="IPR051043">
    <property type="entry name" value="Sulfatase_Mod_Factor_Kinase"/>
</dbReference>
<sequence length="607" mass="67871">MRQGLTALFLALIPCWIASSAMAEGTPSSVIAIDDALFSKNTELEKAQDARDKQKQQLDLQQEQLDKLSQEAQEYDSDLAKAKQSLAQDYQRMIDDPDIDISQSQNAYQQAWSSVKQNQKARLEAEQKTQDVKFKFDQAQAGVKGIEDNIASLLEDKKRARVERLKSELGQTKQEKVSFTNLCQSNMTIAQCTAQTQELALQKAVKQFQKNLIDQTSESKLVERNINNVSLNIHVLRHKTLDVGFYDGMRFKTVLQVELDARPSESTSCKLLDLESKYCFAPGTYAEKPGSQQEIAWVSLSIRSNQYNDRVFVDGVSYGSTPVEIMVPVGPHMITVQKDGFRSFNRELKINSDHNLRAVLREKENKLVAGKEFADAINGRTKAPDVVTILSGEYLIGENASKQVNLDHAYAIGATPVTVTQFENFISKTNYQTDAELKNTCTTVEGSEVTPIAKSYWRDPGFKQYPNSPVVCVSRNDASAYARWLSNETGFKYRLPSEDEWEIAALAGSHDNYWWGNKFEPGKANTGWGGTPWSNKSTSPVSAFASNPLGLYDMVGNVWQWTTDNRGLAKGGAWNFSPAMAEAYQRLFIAPSAAANYVGFRVVREIN</sequence>
<evidence type="ECO:0000259" key="4">
    <source>
        <dbReference type="Pfam" id="PF08308"/>
    </source>
</evidence>
<reference evidence="5" key="1">
    <citation type="submission" date="2021-11" db="EMBL/GenBank/DDBJ databases">
        <authorList>
            <person name="Rodrigo-Torres L."/>
            <person name="Arahal R. D."/>
            <person name="Lucena T."/>
        </authorList>
    </citation>
    <scope>NUCLEOTIDE SEQUENCE</scope>
    <source>
        <strain evidence="5">CECT 7928</strain>
    </source>
</reference>
<organism evidence="5 6">
    <name type="scientific">Vibrio marisflavi CECT 7928</name>
    <dbReference type="NCBI Taxonomy" id="634439"/>
    <lineage>
        <taxon>Bacteria</taxon>
        <taxon>Pseudomonadati</taxon>
        <taxon>Pseudomonadota</taxon>
        <taxon>Gammaproteobacteria</taxon>
        <taxon>Vibrionales</taxon>
        <taxon>Vibrionaceae</taxon>
        <taxon>Vibrio</taxon>
    </lineage>
</organism>
<keyword evidence="6" id="KW-1185">Reference proteome</keyword>
<evidence type="ECO:0000256" key="2">
    <source>
        <dbReference type="SAM" id="SignalP"/>
    </source>
</evidence>
<dbReference type="GO" id="GO:0044875">
    <property type="term" value="F:gamma-glutamyl hercynylcysteine sulfoxide synthase activity"/>
    <property type="evidence" value="ECO:0007669"/>
    <property type="project" value="UniProtKB-EC"/>
</dbReference>
<comment type="caution">
    <text evidence="5">The sequence shown here is derived from an EMBL/GenBank/DDBJ whole genome shotgun (WGS) entry which is preliminary data.</text>
</comment>
<dbReference type="Pfam" id="PF03781">
    <property type="entry name" value="FGE-sulfatase"/>
    <property type="match status" value="1"/>
</dbReference>
<evidence type="ECO:0000313" key="5">
    <source>
        <dbReference type="EMBL" id="CAH0537801.1"/>
    </source>
</evidence>
<feature type="domain" description="Sulfatase-modifying factor enzyme-like" evidence="3">
    <location>
        <begin position="383"/>
        <end position="604"/>
    </location>
</feature>
<dbReference type="PANTHER" id="PTHR23150:SF19">
    <property type="entry name" value="FORMYLGLYCINE-GENERATING ENZYME"/>
    <property type="match status" value="1"/>
</dbReference>
<evidence type="ECO:0000313" key="6">
    <source>
        <dbReference type="Proteomes" id="UP000838748"/>
    </source>
</evidence>
<dbReference type="RefSeq" id="WP_237360689.1">
    <property type="nucleotide sequence ID" value="NZ_CAKLDM010000001.1"/>
</dbReference>
<dbReference type="SUPFAM" id="SSF56436">
    <property type="entry name" value="C-type lectin-like"/>
    <property type="match status" value="1"/>
</dbReference>
<keyword evidence="1" id="KW-0175">Coiled coil</keyword>
<feature type="coiled-coil region" evidence="1">
    <location>
        <begin position="37"/>
        <end position="85"/>
    </location>
</feature>
<accession>A0ABM9A228</accession>
<evidence type="ECO:0000259" key="3">
    <source>
        <dbReference type="Pfam" id="PF03781"/>
    </source>
</evidence>
<feature type="chain" id="PRO_5045389982" evidence="2">
    <location>
        <begin position="24"/>
        <end position="607"/>
    </location>
</feature>
<dbReference type="InterPro" id="IPR013229">
    <property type="entry name" value="PEGA"/>
</dbReference>
<dbReference type="InterPro" id="IPR042095">
    <property type="entry name" value="SUMF_sf"/>
</dbReference>
<dbReference type="EMBL" id="CAKLDM010000001">
    <property type="protein sequence ID" value="CAH0537801.1"/>
    <property type="molecule type" value="Genomic_DNA"/>
</dbReference>
<gene>
    <name evidence="5" type="primary">egtB</name>
    <name evidence="5" type="ORF">VMF7928_01354</name>
</gene>
<feature type="signal peptide" evidence="2">
    <location>
        <begin position="1"/>
        <end position="23"/>
    </location>
</feature>
<evidence type="ECO:0000256" key="1">
    <source>
        <dbReference type="SAM" id="Coils"/>
    </source>
</evidence>
<dbReference type="InterPro" id="IPR005532">
    <property type="entry name" value="SUMF_dom"/>
</dbReference>
<dbReference type="InterPro" id="IPR016187">
    <property type="entry name" value="CTDL_fold"/>
</dbReference>
<feature type="domain" description="PEGA" evidence="4">
    <location>
        <begin position="297"/>
        <end position="361"/>
    </location>
</feature>
<proteinExistence type="predicted"/>
<dbReference type="EC" id="1.14.99.50" evidence="5"/>